<dbReference type="Gene3D" id="1.10.357.20">
    <property type="entry name" value="SLC41 divalent cation transporters, integral membrane domain"/>
    <property type="match status" value="1"/>
</dbReference>
<dbReference type="SUPFAM" id="SSF54631">
    <property type="entry name" value="CBS-domain pair"/>
    <property type="match status" value="1"/>
</dbReference>
<dbReference type="InterPro" id="IPR006669">
    <property type="entry name" value="MgtE_transporter"/>
</dbReference>
<dbReference type="GO" id="GO:0046872">
    <property type="term" value="F:metal ion binding"/>
    <property type="evidence" value="ECO:0007669"/>
    <property type="project" value="UniProtKB-KW"/>
</dbReference>
<feature type="transmembrane region" description="Helical" evidence="9">
    <location>
        <begin position="375"/>
        <end position="397"/>
    </location>
</feature>
<dbReference type="InterPro" id="IPR046342">
    <property type="entry name" value="CBS_dom_sf"/>
</dbReference>
<evidence type="ECO:0000256" key="4">
    <source>
        <dbReference type="ARBA" id="ARBA00022692"/>
    </source>
</evidence>
<keyword evidence="9" id="KW-0479">Metal-binding</keyword>
<dbReference type="PANTHER" id="PTHR43773:SF1">
    <property type="entry name" value="MAGNESIUM TRANSPORTER MGTE"/>
    <property type="match status" value="1"/>
</dbReference>
<dbReference type="InterPro" id="IPR038076">
    <property type="entry name" value="MgtE_N_sf"/>
</dbReference>
<feature type="domain" description="CBS" evidence="11">
    <location>
        <begin position="220"/>
        <end position="276"/>
    </location>
</feature>
<dbReference type="OrthoDB" id="9790355at2"/>
<evidence type="ECO:0000256" key="3">
    <source>
        <dbReference type="ARBA" id="ARBA00022448"/>
    </source>
</evidence>
<feature type="transmembrane region" description="Helical" evidence="9">
    <location>
        <begin position="301"/>
        <end position="321"/>
    </location>
</feature>
<dbReference type="PROSITE" id="PS51371">
    <property type="entry name" value="CBS"/>
    <property type="match status" value="1"/>
</dbReference>
<evidence type="ECO:0000256" key="5">
    <source>
        <dbReference type="ARBA" id="ARBA00022842"/>
    </source>
</evidence>
<proteinExistence type="inferred from homology"/>
<dbReference type="SUPFAM" id="SSF158791">
    <property type="entry name" value="MgtE N-terminal domain-like"/>
    <property type="match status" value="1"/>
</dbReference>
<dbReference type="AlphaFoldDB" id="A0A2M9G7D8"/>
<dbReference type="Gene3D" id="3.10.580.10">
    <property type="entry name" value="CBS-domain"/>
    <property type="match status" value="1"/>
</dbReference>
<accession>A0A2M9G7D8</accession>
<keyword evidence="8" id="KW-0129">CBS domain</keyword>
<dbReference type="NCBIfam" id="TIGR00400">
    <property type="entry name" value="mgtE"/>
    <property type="match status" value="1"/>
</dbReference>
<dbReference type="RefSeq" id="WP_109794445.1">
    <property type="nucleotide sequence ID" value="NZ_PHIG01000004.1"/>
</dbReference>
<feature type="region of interest" description="Disordered" evidence="10">
    <location>
        <begin position="1"/>
        <end position="22"/>
    </location>
</feature>
<dbReference type="PANTHER" id="PTHR43773">
    <property type="entry name" value="MAGNESIUM TRANSPORTER MGTE"/>
    <property type="match status" value="1"/>
</dbReference>
<dbReference type="GO" id="GO:0005886">
    <property type="term" value="C:plasma membrane"/>
    <property type="evidence" value="ECO:0007669"/>
    <property type="project" value="UniProtKB-SubCell"/>
</dbReference>
<dbReference type="SMART" id="SM00116">
    <property type="entry name" value="CBS"/>
    <property type="match status" value="1"/>
</dbReference>
<dbReference type="InterPro" id="IPR006668">
    <property type="entry name" value="Mg_transptr_MgtE_intracell_dom"/>
</dbReference>
<evidence type="ECO:0000256" key="6">
    <source>
        <dbReference type="ARBA" id="ARBA00022989"/>
    </source>
</evidence>
<dbReference type="CDD" id="cd04606">
    <property type="entry name" value="CBS_pair_Mg_transporter"/>
    <property type="match status" value="1"/>
</dbReference>
<evidence type="ECO:0000256" key="1">
    <source>
        <dbReference type="ARBA" id="ARBA00004141"/>
    </source>
</evidence>
<feature type="transmembrane region" description="Helical" evidence="9">
    <location>
        <begin position="327"/>
        <end position="354"/>
    </location>
</feature>
<dbReference type="InterPro" id="IPR000644">
    <property type="entry name" value="CBS_dom"/>
</dbReference>
<protein>
    <recommendedName>
        <fullName evidence="9">Magnesium transporter MgtE</fullName>
    </recommendedName>
</protein>
<evidence type="ECO:0000313" key="13">
    <source>
        <dbReference type="Proteomes" id="UP000229498"/>
    </source>
</evidence>
<feature type="transmembrane region" description="Helical" evidence="9">
    <location>
        <begin position="440"/>
        <end position="463"/>
    </location>
</feature>
<dbReference type="Pfam" id="PF01769">
    <property type="entry name" value="MgtE"/>
    <property type="match status" value="1"/>
</dbReference>
<evidence type="ECO:0000256" key="8">
    <source>
        <dbReference type="PROSITE-ProRule" id="PRU00703"/>
    </source>
</evidence>
<keyword evidence="4 9" id="KW-0812">Transmembrane</keyword>
<dbReference type="InterPro" id="IPR006667">
    <property type="entry name" value="SLC41_membr_dom"/>
</dbReference>
<sequence length="464" mass="50762">MNERDSVAEEEDEEEGAEGRGLTPDIVREIRVALDDERFGEVREQFAGLHAADQADLFELFDRDRRQKLLEAIGARLDPEALAELERPVRDALVEMLGPKRVAEAVAELNEDDAVYVLDALSEEQQKAVLAAVAEDIRRPLEEGLAFGEDTAGRLMQRDFVAVPAYWSMGQVIDYLRSAEDLPDEFYSIYVIDPAFRPIGWVPLDRAMRTKRPIRIGDIMEADPVVFRPEMDVEDVAYEVRQYDLTSAPVVDESGRMIGVIMVDDILDVVEEEAEEDLFQISGVREDDLNRSVFRTTRTRFSWLVINLVTAILASVVIGFFDATIEQVVALAVLMPIVASMGGNAGTQTLAIAVRALGTKDLTAANAMRQVSKELLVGVLNGIAFAILIGLATYVWFSDPILGGVIAAAMVLNMIIAGLAGILIPLGLDKAGVDPAVSSAVFLTTVTDIVGFFAFLGLGALFLL</sequence>
<evidence type="ECO:0000256" key="9">
    <source>
        <dbReference type="RuleBase" id="RU362011"/>
    </source>
</evidence>
<keyword evidence="5 9" id="KW-0460">Magnesium</keyword>
<dbReference type="Gene3D" id="1.25.60.10">
    <property type="entry name" value="MgtE N-terminal domain-like"/>
    <property type="match status" value="1"/>
</dbReference>
<dbReference type="Proteomes" id="UP000229498">
    <property type="component" value="Unassembled WGS sequence"/>
</dbReference>
<dbReference type="SMART" id="SM00924">
    <property type="entry name" value="MgtE_N"/>
    <property type="match status" value="1"/>
</dbReference>
<evidence type="ECO:0000256" key="7">
    <source>
        <dbReference type="ARBA" id="ARBA00023136"/>
    </source>
</evidence>
<dbReference type="Pfam" id="PF00571">
    <property type="entry name" value="CBS"/>
    <property type="match status" value="1"/>
</dbReference>
<comment type="subcellular location">
    <subcellularLocation>
        <location evidence="9">Cell membrane</location>
        <topology evidence="9">Multi-pass membrane protein</topology>
    </subcellularLocation>
    <subcellularLocation>
        <location evidence="1">Membrane</location>
        <topology evidence="1">Multi-pass membrane protein</topology>
    </subcellularLocation>
</comment>
<dbReference type="GO" id="GO:0015095">
    <property type="term" value="F:magnesium ion transmembrane transporter activity"/>
    <property type="evidence" value="ECO:0007669"/>
    <property type="project" value="UniProtKB-UniRule"/>
</dbReference>
<gene>
    <name evidence="12" type="primary">mgtE</name>
    <name evidence="12" type="ORF">CVT23_00785</name>
</gene>
<comment type="subunit">
    <text evidence="9">Homodimer.</text>
</comment>
<dbReference type="Pfam" id="PF03448">
    <property type="entry name" value="MgtE_N"/>
    <property type="match status" value="1"/>
</dbReference>
<keyword evidence="7 9" id="KW-0472">Membrane</keyword>
<dbReference type="EMBL" id="PHIG01000004">
    <property type="protein sequence ID" value="PJK31620.1"/>
    <property type="molecule type" value="Genomic_DNA"/>
</dbReference>
<keyword evidence="6 9" id="KW-1133">Transmembrane helix</keyword>
<feature type="transmembrane region" description="Helical" evidence="9">
    <location>
        <begin position="403"/>
        <end position="428"/>
    </location>
</feature>
<reference evidence="12 13" key="1">
    <citation type="submission" date="2017-11" db="EMBL/GenBank/DDBJ databases">
        <title>Draft genome sequence of Rhizobiales bacterium SY3-13.</title>
        <authorList>
            <person name="Sun C."/>
        </authorList>
    </citation>
    <scope>NUCLEOTIDE SEQUENCE [LARGE SCALE GENOMIC DNA]</scope>
    <source>
        <strain evidence="12 13">SY3-13</strain>
    </source>
</reference>
<dbReference type="SUPFAM" id="SSF161093">
    <property type="entry name" value="MgtE membrane domain-like"/>
    <property type="match status" value="1"/>
</dbReference>
<keyword evidence="13" id="KW-1185">Reference proteome</keyword>
<evidence type="ECO:0000256" key="2">
    <source>
        <dbReference type="ARBA" id="ARBA00009749"/>
    </source>
</evidence>
<organism evidence="12 13">
    <name type="scientific">Minwuia thermotolerans</name>
    <dbReference type="NCBI Taxonomy" id="2056226"/>
    <lineage>
        <taxon>Bacteria</taxon>
        <taxon>Pseudomonadati</taxon>
        <taxon>Pseudomonadota</taxon>
        <taxon>Alphaproteobacteria</taxon>
        <taxon>Minwuiales</taxon>
        <taxon>Minwuiaceae</taxon>
        <taxon>Minwuia</taxon>
    </lineage>
</organism>
<comment type="caution">
    <text evidence="12">The sequence shown here is derived from an EMBL/GenBank/DDBJ whole genome shotgun (WGS) entry which is preliminary data.</text>
</comment>
<evidence type="ECO:0000256" key="10">
    <source>
        <dbReference type="SAM" id="MobiDB-lite"/>
    </source>
</evidence>
<dbReference type="InterPro" id="IPR036739">
    <property type="entry name" value="SLC41_membr_dom_sf"/>
</dbReference>
<name>A0A2M9G7D8_9PROT</name>
<evidence type="ECO:0000259" key="11">
    <source>
        <dbReference type="PROSITE" id="PS51371"/>
    </source>
</evidence>
<keyword evidence="9" id="KW-1003">Cell membrane</keyword>
<evidence type="ECO:0000313" key="12">
    <source>
        <dbReference type="EMBL" id="PJK31620.1"/>
    </source>
</evidence>
<keyword evidence="3 9" id="KW-0813">Transport</keyword>
<comment type="similarity">
    <text evidence="2 9">Belongs to the SLC41A transporter family.</text>
</comment>
<comment type="function">
    <text evidence="9">Acts as a magnesium transporter.</text>
</comment>